<protein>
    <submittedName>
        <fullName evidence="1">Uncharacterized protein</fullName>
    </submittedName>
</protein>
<sequence>MEDGNGYSISIESATNCCFFTRENSTFSFFPKLDEKKDHRESVAETETITDWKAPVKLSQALPYDSSASESEDDVEQSTSDLISSVANRKRCLFYHPDDQGMMDALQAESSSFMRKESVESLTRYWVEVRQKITQDYKKKRKDALRRQKRTSYRRVER</sequence>
<evidence type="ECO:0000313" key="1">
    <source>
        <dbReference type="EMBL" id="CAB4020173.1"/>
    </source>
</evidence>
<dbReference type="Proteomes" id="UP001152795">
    <property type="component" value="Unassembled WGS sequence"/>
</dbReference>
<evidence type="ECO:0000313" key="2">
    <source>
        <dbReference type="Proteomes" id="UP001152795"/>
    </source>
</evidence>
<reference evidence="1" key="1">
    <citation type="submission" date="2020-04" db="EMBL/GenBank/DDBJ databases">
        <authorList>
            <person name="Alioto T."/>
            <person name="Alioto T."/>
            <person name="Gomez Garrido J."/>
        </authorList>
    </citation>
    <scope>NUCLEOTIDE SEQUENCE</scope>
    <source>
        <strain evidence="1">A484AB</strain>
    </source>
</reference>
<dbReference type="AlphaFoldDB" id="A0A6S7IRE4"/>
<keyword evidence="2" id="KW-1185">Reference proteome</keyword>
<organism evidence="1 2">
    <name type="scientific">Paramuricea clavata</name>
    <name type="common">Red gorgonian</name>
    <name type="synonym">Violescent sea-whip</name>
    <dbReference type="NCBI Taxonomy" id="317549"/>
    <lineage>
        <taxon>Eukaryota</taxon>
        <taxon>Metazoa</taxon>
        <taxon>Cnidaria</taxon>
        <taxon>Anthozoa</taxon>
        <taxon>Octocorallia</taxon>
        <taxon>Malacalcyonacea</taxon>
        <taxon>Plexauridae</taxon>
        <taxon>Paramuricea</taxon>
    </lineage>
</organism>
<proteinExistence type="predicted"/>
<gene>
    <name evidence="1" type="ORF">PACLA_8A003535</name>
</gene>
<accession>A0A6S7IRE4</accession>
<dbReference type="EMBL" id="CACRXK020010819">
    <property type="protein sequence ID" value="CAB4020173.1"/>
    <property type="molecule type" value="Genomic_DNA"/>
</dbReference>
<comment type="caution">
    <text evidence="1">The sequence shown here is derived from an EMBL/GenBank/DDBJ whole genome shotgun (WGS) entry which is preliminary data.</text>
</comment>
<name>A0A6S7IRE4_PARCT</name>